<dbReference type="Pfam" id="PF00575">
    <property type="entry name" value="S1"/>
    <property type="match status" value="1"/>
</dbReference>
<feature type="coiled-coil region" evidence="8">
    <location>
        <begin position="697"/>
        <end position="724"/>
    </location>
</feature>
<keyword evidence="6 7" id="KW-0694">RNA-binding</keyword>
<sequence>MHFSNNKNGSSHNWSRSNNNSNRPNKKPFKSFNSSQSGSTRHRSSFTNNSGFNHREARANSFVSNRFKKNQYARPDEDKPIPIKDEKLEELLKAAIIKVLREDEMAMPLFVLINKTIREVKRSQYKGFIEKGEIIWVINKLKANSTVNCNIREKYYLEYLDYPVLANTEAEGVFKSNLRGNFGHVIVKTKGQDPVSYYVHKRNFHQAIDGDLVKFIKLDTSSAKKKMNSEDVKIIEIISHPKDQYVGEVVIDSSIGIEAQSYFAKLDNPKIAHPVKILNPIGIVEGHKVLLKIVDFNPEKMTGEIVKILGHKNDVGVDIESIVYDNGVEINFSALVNKEIDAIDHSLTRFENQSMRQDLTDVAFVTIDPATSKDFDDAIFVAKKEDHYLLRVAIADVTSYVPFRSALDEAAENRGSSVYLVNSVIPMLPHLLSNDLCSLNPNVKRCAVVCDMKLNFAGEIDFSSVDVFPALIKSHRRFSYDEINAYFKKEQTLDNELPVVKASIDAAYELFFQMEKVKKTRGYINFFALFEPKILVDENNHPTQIQIYQTWHAQNMIEDFMVAANEAVTAFANKHDVPFIYRVHGLPALKKMERFSLLAKKLNFKITTQINDQMHPGDIAKWIEANKDNPYNTVIHMLLLRTMDKAVYSHKNTYHFGLASKHYTHFTSPIRRYPDMIVHRLFWMYCFDRNSYTDHDRAFLKNRLEELSLKSSEAEVRAVKTERDVNAYKFAEYMQQFVGNEFEATVIEVNPKGCYVQLDNLIQGFAPMALTKFDFFRFDPISERLVGQNSHTPLDLCTTVLVKVHKVDLQLASIDFEIIDVLKQPKSPAKNSD</sequence>
<evidence type="ECO:0000256" key="9">
    <source>
        <dbReference type="SAM" id="MobiDB-lite"/>
    </source>
</evidence>
<comment type="subcellular location">
    <subcellularLocation>
        <location evidence="7">Cytoplasm</location>
    </subcellularLocation>
</comment>
<evidence type="ECO:0000259" key="10">
    <source>
        <dbReference type="PROSITE" id="PS50126"/>
    </source>
</evidence>
<dbReference type="InterPro" id="IPR003029">
    <property type="entry name" value="S1_domain"/>
</dbReference>
<dbReference type="PANTHER" id="PTHR23355:SF9">
    <property type="entry name" value="DIS3-LIKE EXONUCLEASE 2"/>
    <property type="match status" value="1"/>
</dbReference>
<dbReference type="PROSITE" id="PS50126">
    <property type="entry name" value="S1"/>
    <property type="match status" value="1"/>
</dbReference>
<dbReference type="InterPro" id="IPR011805">
    <property type="entry name" value="RNase_R"/>
</dbReference>
<keyword evidence="5 7" id="KW-0269">Exonuclease</keyword>
<dbReference type="InterPro" id="IPR040476">
    <property type="entry name" value="CSD2"/>
</dbReference>
<evidence type="ECO:0000313" key="12">
    <source>
        <dbReference type="Proteomes" id="UP001240643"/>
    </source>
</evidence>
<evidence type="ECO:0000256" key="4">
    <source>
        <dbReference type="ARBA" id="ARBA00022801"/>
    </source>
</evidence>
<evidence type="ECO:0000256" key="8">
    <source>
        <dbReference type="SAM" id="Coils"/>
    </source>
</evidence>
<dbReference type="PROSITE" id="PS01175">
    <property type="entry name" value="RIBONUCLEASE_II"/>
    <property type="match status" value="1"/>
</dbReference>
<dbReference type="SMART" id="SM00955">
    <property type="entry name" value="RNB"/>
    <property type="match status" value="1"/>
</dbReference>
<feature type="domain" description="S1 motif" evidence="10">
    <location>
        <begin position="739"/>
        <end position="819"/>
    </location>
</feature>
<organism evidence="11 12">
    <name type="scientific">Mycoplasmoides fastidiosum</name>
    <dbReference type="NCBI Taxonomy" id="92758"/>
    <lineage>
        <taxon>Bacteria</taxon>
        <taxon>Bacillati</taxon>
        <taxon>Mycoplasmatota</taxon>
        <taxon>Mycoplasmoidales</taxon>
        <taxon>Mycoplasmoidaceae</taxon>
        <taxon>Mycoplasmoides</taxon>
    </lineage>
</organism>
<dbReference type="Pfam" id="PF00773">
    <property type="entry name" value="RNB"/>
    <property type="match status" value="1"/>
</dbReference>
<evidence type="ECO:0000256" key="5">
    <source>
        <dbReference type="ARBA" id="ARBA00022839"/>
    </source>
</evidence>
<comment type="function">
    <text evidence="7">3'-5' exoribonuclease that releases 5'-nucleoside monophosphates and is involved in maturation of structured RNAs.</text>
</comment>
<keyword evidence="3 7" id="KW-0540">Nuclease</keyword>
<dbReference type="NCBIfam" id="TIGR02063">
    <property type="entry name" value="RNase_R"/>
    <property type="match status" value="1"/>
</dbReference>
<comment type="caution">
    <text evidence="11">The sequence shown here is derived from an EMBL/GenBank/DDBJ whole genome shotgun (WGS) entry which is preliminary data.</text>
</comment>
<comment type="catalytic activity">
    <reaction evidence="1 7">
        <text>Exonucleolytic cleavage in the 3'- to 5'-direction to yield nucleoside 5'-phosphates.</text>
        <dbReference type="EC" id="3.1.13.1"/>
    </reaction>
</comment>
<name>A0ABU0M069_9BACT</name>
<evidence type="ECO:0000256" key="6">
    <source>
        <dbReference type="ARBA" id="ARBA00022884"/>
    </source>
</evidence>
<dbReference type="SUPFAM" id="SSF50249">
    <property type="entry name" value="Nucleic acid-binding proteins"/>
    <property type="match status" value="3"/>
</dbReference>
<dbReference type="PANTHER" id="PTHR23355">
    <property type="entry name" value="RIBONUCLEASE"/>
    <property type="match status" value="1"/>
</dbReference>
<dbReference type="Proteomes" id="UP001240643">
    <property type="component" value="Unassembled WGS sequence"/>
</dbReference>
<keyword evidence="2 7" id="KW-0963">Cytoplasm</keyword>
<dbReference type="EMBL" id="JAUSWO010000001">
    <property type="protein sequence ID" value="MDQ0514338.1"/>
    <property type="molecule type" value="Genomic_DNA"/>
</dbReference>
<dbReference type="HAMAP" id="MF_01895">
    <property type="entry name" value="RNase_R"/>
    <property type="match status" value="1"/>
</dbReference>
<comment type="similarity">
    <text evidence="7">Belongs to the RNR ribonuclease family. RNase R subfamily.</text>
</comment>
<evidence type="ECO:0000256" key="2">
    <source>
        <dbReference type="ARBA" id="ARBA00022490"/>
    </source>
</evidence>
<proteinExistence type="inferred from homology"/>
<dbReference type="NCBIfam" id="TIGR00358">
    <property type="entry name" value="3_prime_RNase"/>
    <property type="match status" value="1"/>
</dbReference>
<dbReference type="GO" id="GO:0008859">
    <property type="term" value="F:exoribonuclease II activity"/>
    <property type="evidence" value="ECO:0007669"/>
    <property type="project" value="UniProtKB-EC"/>
</dbReference>
<accession>A0ABU0M069</accession>
<dbReference type="Gene3D" id="2.40.50.140">
    <property type="entry name" value="Nucleic acid-binding proteins"/>
    <property type="match status" value="2"/>
</dbReference>
<protein>
    <recommendedName>
        <fullName evidence="7">Ribonuclease R</fullName>
        <shortName evidence="7">RNase R</shortName>
        <ecNumber evidence="7">3.1.13.1</ecNumber>
    </recommendedName>
</protein>
<keyword evidence="12" id="KW-1185">Reference proteome</keyword>
<keyword evidence="8" id="KW-0175">Coiled coil</keyword>
<evidence type="ECO:0000256" key="1">
    <source>
        <dbReference type="ARBA" id="ARBA00001849"/>
    </source>
</evidence>
<evidence type="ECO:0000256" key="7">
    <source>
        <dbReference type="HAMAP-Rule" id="MF_01895"/>
    </source>
</evidence>
<dbReference type="InterPro" id="IPR012340">
    <property type="entry name" value="NA-bd_OB-fold"/>
</dbReference>
<reference evidence="11" key="1">
    <citation type="submission" date="2023-07" db="EMBL/GenBank/DDBJ databases">
        <title>Genomic Encyclopedia of Type Strains, Phase IV (KMG-IV): sequencing the most valuable type-strain genomes for metagenomic binning, comparative biology and taxonomic classification.</title>
        <authorList>
            <person name="Goeker M."/>
        </authorList>
    </citation>
    <scope>NUCLEOTIDE SEQUENCE [LARGE SCALE GENOMIC DNA]</scope>
    <source>
        <strain evidence="11">DSM 21204</strain>
    </source>
</reference>
<feature type="compositionally biased region" description="Low complexity" evidence="9">
    <location>
        <begin position="8"/>
        <end position="23"/>
    </location>
</feature>
<dbReference type="InterPro" id="IPR022966">
    <property type="entry name" value="RNase_II/R_CS"/>
</dbReference>
<feature type="region of interest" description="Disordered" evidence="9">
    <location>
        <begin position="1"/>
        <end position="80"/>
    </location>
</feature>
<gene>
    <name evidence="7" type="primary">rnr</name>
    <name evidence="11" type="ORF">J2Z62_000776</name>
</gene>
<evidence type="ECO:0000313" key="11">
    <source>
        <dbReference type="EMBL" id="MDQ0514338.1"/>
    </source>
</evidence>
<dbReference type="RefSeq" id="WP_256547785.1">
    <property type="nucleotide sequence ID" value="NZ_CP101809.1"/>
</dbReference>
<evidence type="ECO:0000256" key="3">
    <source>
        <dbReference type="ARBA" id="ARBA00022722"/>
    </source>
</evidence>
<dbReference type="InterPro" id="IPR050180">
    <property type="entry name" value="RNR_Ribonuclease"/>
</dbReference>
<dbReference type="InterPro" id="IPR001900">
    <property type="entry name" value="RNase_II/R"/>
</dbReference>
<dbReference type="InterPro" id="IPR004476">
    <property type="entry name" value="RNase_II/RNase_R"/>
</dbReference>
<dbReference type="Pfam" id="PF17876">
    <property type="entry name" value="CSD2"/>
    <property type="match status" value="1"/>
</dbReference>
<keyword evidence="4 7" id="KW-0378">Hydrolase</keyword>
<dbReference type="EC" id="3.1.13.1" evidence="7"/>